<feature type="transmembrane region" description="Helical" evidence="1">
    <location>
        <begin position="170"/>
        <end position="190"/>
    </location>
</feature>
<reference evidence="3 4" key="1">
    <citation type="submission" date="2023-11" db="EMBL/GenBank/DDBJ databases">
        <authorList>
            <person name="Xu M."/>
            <person name="Jiang T."/>
        </authorList>
    </citation>
    <scope>NUCLEOTIDE SEQUENCE [LARGE SCALE GENOMIC DNA]</scope>
    <source>
        <strain evidence="3 4">SD</strain>
    </source>
</reference>
<feature type="transmembrane region" description="Helical" evidence="1">
    <location>
        <begin position="104"/>
        <end position="125"/>
    </location>
</feature>
<dbReference type="InterPro" id="IPR000326">
    <property type="entry name" value="PAP2/HPO"/>
</dbReference>
<organism evidence="3 4">
    <name type="scientific">Patulibacter brassicae</name>
    <dbReference type="NCBI Taxonomy" id="1705717"/>
    <lineage>
        <taxon>Bacteria</taxon>
        <taxon>Bacillati</taxon>
        <taxon>Actinomycetota</taxon>
        <taxon>Thermoleophilia</taxon>
        <taxon>Solirubrobacterales</taxon>
        <taxon>Patulibacteraceae</taxon>
        <taxon>Patulibacter</taxon>
    </lineage>
</organism>
<proteinExistence type="predicted"/>
<dbReference type="InterPro" id="IPR036938">
    <property type="entry name" value="PAP2/HPO_sf"/>
</dbReference>
<keyword evidence="4" id="KW-1185">Reference proteome</keyword>
<dbReference type="Gene3D" id="1.20.144.10">
    <property type="entry name" value="Phosphatidic acid phosphatase type 2/haloperoxidase"/>
    <property type="match status" value="1"/>
</dbReference>
<accession>A0ABU4VGX4</accession>
<feature type="transmembrane region" description="Helical" evidence="1">
    <location>
        <begin position="145"/>
        <end position="163"/>
    </location>
</feature>
<gene>
    <name evidence="3" type="ORF">SK069_05550</name>
</gene>
<evidence type="ECO:0000313" key="3">
    <source>
        <dbReference type="EMBL" id="MDX8151048.1"/>
    </source>
</evidence>
<feature type="transmembrane region" description="Helical" evidence="1">
    <location>
        <begin position="23"/>
        <end position="45"/>
    </location>
</feature>
<feature type="transmembrane region" description="Helical" evidence="1">
    <location>
        <begin position="196"/>
        <end position="214"/>
    </location>
</feature>
<feature type="domain" description="Phosphatidic acid phosphatase type 2/haloperoxidase" evidence="2">
    <location>
        <begin position="135"/>
        <end position="216"/>
    </location>
</feature>
<keyword evidence="1" id="KW-1133">Transmembrane helix</keyword>
<dbReference type="SUPFAM" id="SSF48317">
    <property type="entry name" value="Acid phosphatase/Vanadium-dependent haloperoxidase"/>
    <property type="match status" value="1"/>
</dbReference>
<comment type="caution">
    <text evidence="3">The sequence shown here is derived from an EMBL/GenBank/DDBJ whole genome shotgun (WGS) entry which is preliminary data.</text>
</comment>
<name>A0ABU4VGX4_9ACTN</name>
<dbReference type="Proteomes" id="UP001277761">
    <property type="component" value="Unassembled WGS sequence"/>
</dbReference>
<dbReference type="EMBL" id="JAXAVX010000002">
    <property type="protein sequence ID" value="MDX8151048.1"/>
    <property type="molecule type" value="Genomic_DNA"/>
</dbReference>
<protein>
    <submittedName>
        <fullName evidence="3">Phosphatase PAP2 family protein</fullName>
    </submittedName>
</protein>
<evidence type="ECO:0000256" key="1">
    <source>
        <dbReference type="SAM" id="Phobius"/>
    </source>
</evidence>
<sequence length="228" mass="23753">MPDPPTTAARAEPPLIAPGRRGLVLALAIALLAAIALPVAWHHWIGALPGELFLLARRIGPNGGLEHQAWHVSMLLSEVGTPVPATALLVLTAWAVRRRLGVRAAALVVLATAGTLWADVLKAAFGPSPIPQIDAAFHHVGSYPSGHVAWATTYLGALVLLGVRRRAPDLVAAAGLVLLLMGPSRIAIRAHALSDVLGGYLLGLGWLLVAALLVDRWAARSRAAPPTG</sequence>
<keyword evidence="1" id="KW-0812">Transmembrane</keyword>
<evidence type="ECO:0000259" key="2">
    <source>
        <dbReference type="Pfam" id="PF01569"/>
    </source>
</evidence>
<evidence type="ECO:0000313" key="4">
    <source>
        <dbReference type="Proteomes" id="UP001277761"/>
    </source>
</evidence>
<feature type="transmembrane region" description="Helical" evidence="1">
    <location>
        <begin position="79"/>
        <end position="97"/>
    </location>
</feature>
<dbReference type="RefSeq" id="WP_319953201.1">
    <property type="nucleotide sequence ID" value="NZ_JAXAVX010000002.1"/>
</dbReference>
<keyword evidence="1" id="KW-0472">Membrane</keyword>
<dbReference type="Pfam" id="PF01569">
    <property type="entry name" value="PAP2"/>
    <property type="match status" value="1"/>
</dbReference>